<feature type="non-terminal residue" evidence="1">
    <location>
        <position position="152"/>
    </location>
</feature>
<evidence type="ECO:0008006" key="3">
    <source>
        <dbReference type="Google" id="ProtNLM"/>
    </source>
</evidence>
<organism evidence="1 2">
    <name type="scientific">Iphiclides podalirius</name>
    <name type="common">scarce swallowtail</name>
    <dbReference type="NCBI Taxonomy" id="110791"/>
    <lineage>
        <taxon>Eukaryota</taxon>
        <taxon>Metazoa</taxon>
        <taxon>Ecdysozoa</taxon>
        <taxon>Arthropoda</taxon>
        <taxon>Hexapoda</taxon>
        <taxon>Insecta</taxon>
        <taxon>Pterygota</taxon>
        <taxon>Neoptera</taxon>
        <taxon>Endopterygota</taxon>
        <taxon>Lepidoptera</taxon>
        <taxon>Glossata</taxon>
        <taxon>Ditrysia</taxon>
        <taxon>Papilionoidea</taxon>
        <taxon>Papilionidae</taxon>
        <taxon>Papilioninae</taxon>
        <taxon>Iphiclides</taxon>
    </lineage>
</organism>
<keyword evidence="2" id="KW-1185">Reference proteome</keyword>
<evidence type="ECO:0000313" key="1">
    <source>
        <dbReference type="EMBL" id="CAH2049029.1"/>
    </source>
</evidence>
<accession>A0ABN8I9E2</accession>
<dbReference type="EMBL" id="OW152831">
    <property type="protein sequence ID" value="CAH2049029.1"/>
    <property type="molecule type" value="Genomic_DNA"/>
</dbReference>
<protein>
    <recommendedName>
        <fullName evidence="3">Maturase K</fullName>
    </recommendedName>
</protein>
<dbReference type="Proteomes" id="UP000837857">
    <property type="component" value="Chromosome 19"/>
</dbReference>
<proteinExistence type="predicted"/>
<reference evidence="1" key="1">
    <citation type="submission" date="2022-03" db="EMBL/GenBank/DDBJ databases">
        <authorList>
            <person name="Martin H S."/>
        </authorList>
    </citation>
    <scope>NUCLEOTIDE SEQUENCE</scope>
</reference>
<gene>
    <name evidence="1" type="ORF">IPOD504_LOCUS6549</name>
</gene>
<name>A0ABN8I9E2_9NEOP</name>
<sequence>MEDFQRELHKGNPVGPSTSSIATEFSSFKKFILAALTTPHSQMDLVVRELDRNEMRRRIKTILLHVFSRYHRLGRPSDKEFRPVVVKFHESSFRDKVWFSKTELKGSGIQQSKFLTKSRHNVFMEAWRRYGVTKCWAQDGVIHLFTPDGTCH</sequence>
<evidence type="ECO:0000313" key="2">
    <source>
        <dbReference type="Proteomes" id="UP000837857"/>
    </source>
</evidence>